<organism evidence="9 10">
    <name type="scientific">Plasmodiophora brassicae</name>
    <name type="common">Clubroot disease agent</name>
    <dbReference type="NCBI Taxonomy" id="37360"/>
    <lineage>
        <taxon>Eukaryota</taxon>
        <taxon>Sar</taxon>
        <taxon>Rhizaria</taxon>
        <taxon>Endomyxa</taxon>
        <taxon>Phytomyxea</taxon>
        <taxon>Plasmodiophorida</taxon>
        <taxon>Plasmodiophoridae</taxon>
        <taxon>Plasmodiophora</taxon>
    </lineage>
</organism>
<keyword evidence="5" id="KW-0863">Zinc-finger</keyword>
<reference evidence="9 10" key="1">
    <citation type="submission" date="2015-02" db="EMBL/GenBank/DDBJ databases">
        <authorList>
            <person name="Chooi Y.-H."/>
        </authorList>
    </citation>
    <scope>NUCLEOTIDE SEQUENCE [LARGE SCALE GENOMIC DNA]</scope>
    <source>
        <strain evidence="9">E3</strain>
    </source>
</reference>
<dbReference type="PANTHER" id="PTHR14255">
    <property type="entry name" value="CEREBLON"/>
    <property type="match status" value="1"/>
</dbReference>
<evidence type="ECO:0000256" key="3">
    <source>
        <dbReference type="ARBA" id="ARBA00022989"/>
    </source>
</evidence>
<feature type="transmembrane region" description="Helical" evidence="7">
    <location>
        <begin position="328"/>
        <end position="349"/>
    </location>
</feature>
<evidence type="ECO:0000259" key="8">
    <source>
        <dbReference type="PROSITE" id="PS50157"/>
    </source>
</evidence>
<evidence type="ECO:0000256" key="7">
    <source>
        <dbReference type="SAM" id="Phobius"/>
    </source>
</evidence>
<evidence type="ECO:0000256" key="2">
    <source>
        <dbReference type="ARBA" id="ARBA00022692"/>
    </source>
</evidence>
<dbReference type="GO" id="GO:0016020">
    <property type="term" value="C:membrane"/>
    <property type="evidence" value="ECO:0007669"/>
    <property type="project" value="UniProtKB-SubCell"/>
</dbReference>
<protein>
    <recommendedName>
        <fullName evidence="8">C2H2-type domain-containing protein</fullName>
    </recommendedName>
</protein>
<comment type="subcellular location">
    <subcellularLocation>
        <location evidence="1">Membrane</location>
        <topology evidence="1">Multi-pass membrane protein</topology>
    </subcellularLocation>
</comment>
<accession>A0A0G4IPZ7</accession>
<feature type="transmembrane region" description="Helical" evidence="7">
    <location>
        <begin position="212"/>
        <end position="233"/>
    </location>
</feature>
<feature type="transmembrane region" description="Helical" evidence="7">
    <location>
        <begin position="12"/>
        <end position="38"/>
    </location>
</feature>
<feature type="compositionally biased region" description="Polar residues" evidence="6">
    <location>
        <begin position="507"/>
        <end position="520"/>
    </location>
</feature>
<dbReference type="Pfam" id="PF01925">
    <property type="entry name" value="TauE"/>
    <property type="match status" value="2"/>
</dbReference>
<dbReference type="Gene3D" id="3.30.160.60">
    <property type="entry name" value="Classic Zinc Finger"/>
    <property type="match status" value="2"/>
</dbReference>
<evidence type="ECO:0000256" key="4">
    <source>
        <dbReference type="ARBA" id="ARBA00023136"/>
    </source>
</evidence>
<dbReference type="OrthoDB" id="434519at2759"/>
<proteinExistence type="predicted"/>
<dbReference type="GO" id="GO:0016567">
    <property type="term" value="P:protein ubiquitination"/>
    <property type="evidence" value="ECO:0007669"/>
    <property type="project" value="TreeGrafter"/>
</dbReference>
<keyword evidence="5" id="KW-0479">Metal-binding</keyword>
<feature type="transmembrane region" description="Helical" evidence="7">
    <location>
        <begin position="178"/>
        <end position="200"/>
    </location>
</feature>
<dbReference type="AlphaFoldDB" id="A0A0G4IPZ7"/>
<dbReference type="Pfam" id="PF00096">
    <property type="entry name" value="zf-C2H2"/>
    <property type="match status" value="2"/>
</dbReference>
<dbReference type="SMART" id="SM00355">
    <property type="entry name" value="ZnF_C2H2"/>
    <property type="match status" value="3"/>
</dbReference>
<dbReference type="SUPFAM" id="SSF57667">
    <property type="entry name" value="beta-beta-alpha zinc fingers"/>
    <property type="match status" value="2"/>
</dbReference>
<dbReference type="Proteomes" id="UP000039324">
    <property type="component" value="Unassembled WGS sequence"/>
</dbReference>
<dbReference type="EMBL" id="CDSF01000079">
    <property type="protein sequence ID" value="CEO97438.1"/>
    <property type="molecule type" value="Genomic_DNA"/>
</dbReference>
<gene>
    <name evidence="9" type="ORF">PBRA_000784</name>
</gene>
<name>A0A0G4IPZ7_PLABS</name>
<keyword evidence="10" id="KW-1185">Reference proteome</keyword>
<keyword evidence="2 7" id="KW-0812">Transmembrane</keyword>
<dbReference type="GO" id="GO:0031464">
    <property type="term" value="C:Cul4A-RING E3 ubiquitin ligase complex"/>
    <property type="evidence" value="ECO:0007669"/>
    <property type="project" value="TreeGrafter"/>
</dbReference>
<keyword evidence="5" id="KW-0862">Zinc</keyword>
<feature type="region of interest" description="Disordered" evidence="6">
    <location>
        <begin position="507"/>
        <end position="546"/>
    </location>
</feature>
<dbReference type="InterPro" id="IPR013087">
    <property type="entry name" value="Znf_C2H2_type"/>
</dbReference>
<feature type="transmembrane region" description="Helical" evidence="7">
    <location>
        <begin position="304"/>
        <end position="322"/>
    </location>
</feature>
<feature type="domain" description="C2H2-type" evidence="8">
    <location>
        <begin position="412"/>
        <end position="439"/>
    </location>
</feature>
<feature type="transmembrane region" description="Helical" evidence="7">
    <location>
        <begin position="361"/>
        <end position="383"/>
    </location>
</feature>
<dbReference type="InterPro" id="IPR002781">
    <property type="entry name" value="TM_pro_TauE-like"/>
</dbReference>
<feature type="transmembrane region" description="Helical" evidence="7">
    <location>
        <begin position="44"/>
        <end position="62"/>
    </location>
</feature>
<keyword evidence="4 7" id="KW-0472">Membrane</keyword>
<dbReference type="FunFam" id="3.30.160.60:FF:000264">
    <property type="entry name" value="Zinc finger protein 236"/>
    <property type="match status" value="1"/>
</dbReference>
<evidence type="ECO:0000256" key="5">
    <source>
        <dbReference type="PROSITE-ProRule" id="PRU00042"/>
    </source>
</evidence>
<feature type="transmembrane region" description="Helical" evidence="7">
    <location>
        <begin position="106"/>
        <end position="125"/>
    </location>
</feature>
<evidence type="ECO:0000313" key="10">
    <source>
        <dbReference type="Proteomes" id="UP000039324"/>
    </source>
</evidence>
<dbReference type="PROSITE" id="PS50157">
    <property type="entry name" value="ZINC_FINGER_C2H2_2"/>
    <property type="match status" value="2"/>
</dbReference>
<evidence type="ECO:0000256" key="6">
    <source>
        <dbReference type="SAM" id="MobiDB-lite"/>
    </source>
</evidence>
<dbReference type="PROSITE" id="PS00028">
    <property type="entry name" value="ZINC_FINGER_C2H2_1"/>
    <property type="match status" value="2"/>
</dbReference>
<evidence type="ECO:0000313" key="9">
    <source>
        <dbReference type="EMBL" id="CEO97438.1"/>
    </source>
</evidence>
<evidence type="ECO:0000256" key="1">
    <source>
        <dbReference type="ARBA" id="ARBA00004141"/>
    </source>
</evidence>
<sequence length="546" mass="58683">MFILNEAIAISFVLILGSLASGAGVGGGALYIPLFVILLSPNKVAIPLSKACAFGASVAMFIRNSPRTRRRANGSGTRPLIDYRMALILEPYTLVGTVIGVRLNKLLPFTVIATLMVILLVPIALKTFHRAFALHRAEQALAATNEIAIGGDAVASDANADGAASVNQPVENEEQFPWYPITMLFVYWAIGIFPTLLLSGRLGVHFECPSKSYSAIMTLSLLLLIVISFFVALHEVKLSSKRQHALLRSEAEDDEPQWTAKNVVTLSAVSLFAGILSALVGVGGSTIKGPFLAHICAPDVASSTAAFMLLSTCSSSMAQFIFLDMLDLPLALCFIVAGFTAAFFGTRLWNALILSLNKRSIIVFVLASYVSIATVAMTALSIYEICNVCSKVFVRASHLTSHAVSHSGTKPFPCTVCNKRFTQAGSLNRHMRVHKLELPFPCMHCDTRFATQKGLSGHLRCGRKNQSCSMRASAESMISLARNQFGTLEKDAKGEWVCRYGPGSPRTVQSVASSPTSQFEQRAAAQATTEGEPGSQLKNDEALIAA</sequence>
<dbReference type="GO" id="GO:0008270">
    <property type="term" value="F:zinc ion binding"/>
    <property type="evidence" value="ECO:0007669"/>
    <property type="project" value="UniProtKB-KW"/>
</dbReference>
<feature type="domain" description="C2H2-type" evidence="8">
    <location>
        <begin position="384"/>
        <end position="411"/>
    </location>
</feature>
<keyword evidence="3 7" id="KW-1133">Transmembrane helix</keyword>
<dbReference type="OMA" id="MIVWISG"/>
<dbReference type="InterPro" id="IPR036236">
    <property type="entry name" value="Znf_C2H2_sf"/>
</dbReference>
<feature type="transmembrane region" description="Helical" evidence="7">
    <location>
        <begin position="263"/>
        <end position="283"/>
    </location>
</feature>
<dbReference type="PANTHER" id="PTHR14255:SF3">
    <property type="entry name" value="SULFITE EXPORTER TAUE_SAFE FAMILY PROTEIN 5-RELATED"/>
    <property type="match status" value="1"/>
</dbReference>